<evidence type="ECO:0000259" key="12">
    <source>
        <dbReference type="Pfam" id="PF01103"/>
    </source>
</evidence>
<evidence type="ECO:0000259" key="13">
    <source>
        <dbReference type="Pfam" id="PF07244"/>
    </source>
</evidence>
<dbReference type="GO" id="GO:0097347">
    <property type="term" value="C:TAM protein secretion complex"/>
    <property type="evidence" value="ECO:0007669"/>
    <property type="project" value="TreeGrafter"/>
</dbReference>
<keyword evidence="6 11" id="KW-0732">Signal</keyword>
<keyword evidence="4" id="KW-1134">Transmembrane beta strand</keyword>
<dbReference type="Pfam" id="PF01103">
    <property type="entry name" value="Omp85"/>
    <property type="match status" value="1"/>
</dbReference>
<comment type="similarity">
    <text evidence="2">Belongs to the TamA family.</text>
</comment>
<dbReference type="InterPro" id="IPR000184">
    <property type="entry name" value="Bac_surfAg_D15"/>
</dbReference>
<evidence type="ECO:0000256" key="1">
    <source>
        <dbReference type="ARBA" id="ARBA00004442"/>
    </source>
</evidence>
<evidence type="ECO:0000256" key="2">
    <source>
        <dbReference type="ARBA" id="ARBA00010248"/>
    </source>
</evidence>
<gene>
    <name evidence="15" type="ORF">HNQ58_000026</name>
</gene>
<keyword evidence="16" id="KW-1185">Reference proteome</keyword>
<keyword evidence="7" id="KW-0472">Membrane</keyword>
<dbReference type="GO" id="GO:0009306">
    <property type="term" value="P:protein secretion"/>
    <property type="evidence" value="ECO:0007669"/>
    <property type="project" value="TreeGrafter"/>
</dbReference>
<feature type="signal peptide" evidence="11">
    <location>
        <begin position="1"/>
        <end position="21"/>
    </location>
</feature>
<name>A0A7W7V6H7_9GAMM</name>
<evidence type="ECO:0000256" key="7">
    <source>
        <dbReference type="ARBA" id="ARBA00023136"/>
    </source>
</evidence>
<feature type="domain" description="TamA POTRA" evidence="14">
    <location>
        <begin position="29"/>
        <end position="109"/>
    </location>
</feature>
<sequence>MTRPRLRLLLCCLFAASPVTAQDGGLARVEVRGLSGDALDNVRGALAIERLDPQRRAALSASRLDYLLRRTPAEVRRALEPYGHYSPTIAIRIERDGDGAATVIIDIDPGEPVRVGDRRIRMQGEAADDSRIGAVLGSFEPLPGEVFDHRRYERSKAEVERRLAERGYFDARPQTARVEVSRAERRADIHLLWDSGPRHAFGEAVFGEHGFRPGLLDKLVRWTPGEPYDQARLIALQRSLADLDYFSAIDIRPDLDATDPDSRQVPIRIDLAPARRSIYSAGLSYGTDTGAGLNLGWERRWVNTRGHKALANLDWAQRRQLLTTQYRVPAFAWLDGWYTGALNLLNEEFDGLESQRAELVASRSGRLGLWNLTASLHAQRERFGTGGDFSDYTSLVYPALRAQASRGDDPLYPTRGWGLIAELRGGGAWVGSDLGFAQAHAQGRYVTSFGRRHRLLLRGEAGYTRVDDFDRFPPSLRFYAGGDRSVRGYGYREIGPRVDEVVVGGTRLLTGSVELERMFSARWGGALFVDAGDAFRRRDEFDARVGVGLGLRWRSPVGPVRVDVAHGIDNRDRSIRIHLSMGPDL</sequence>
<proteinExistence type="inferred from homology"/>
<accession>A0A7W7V6H7</accession>
<evidence type="ECO:0000256" key="11">
    <source>
        <dbReference type="SAM" id="SignalP"/>
    </source>
</evidence>
<dbReference type="GO" id="GO:0009279">
    <property type="term" value="C:cell outer membrane"/>
    <property type="evidence" value="ECO:0007669"/>
    <property type="project" value="UniProtKB-SubCell"/>
</dbReference>
<dbReference type="AlphaFoldDB" id="A0A7W7V6H7"/>
<evidence type="ECO:0000313" key="16">
    <source>
        <dbReference type="Proteomes" id="UP000519004"/>
    </source>
</evidence>
<dbReference type="Gene3D" id="3.10.20.310">
    <property type="entry name" value="membrane protein fhac"/>
    <property type="match status" value="3"/>
</dbReference>
<reference evidence="15 16" key="1">
    <citation type="submission" date="2020-08" db="EMBL/GenBank/DDBJ databases">
        <title>Genomic Encyclopedia of Type Strains, Phase IV (KMG-IV): sequencing the most valuable type-strain genomes for metagenomic binning, comparative biology and taxonomic classification.</title>
        <authorList>
            <person name="Goeker M."/>
        </authorList>
    </citation>
    <scope>NUCLEOTIDE SEQUENCE [LARGE SCALE GENOMIC DNA]</scope>
    <source>
        <strain evidence="15 16">DSM 25897</strain>
    </source>
</reference>
<comment type="caution">
    <text evidence="15">The sequence shown here is derived from an EMBL/GenBank/DDBJ whole genome shotgun (WGS) entry which is preliminary data.</text>
</comment>
<evidence type="ECO:0000256" key="6">
    <source>
        <dbReference type="ARBA" id="ARBA00022729"/>
    </source>
</evidence>
<comment type="subcellular location">
    <subcellularLocation>
        <location evidence="1">Cell outer membrane</location>
    </subcellularLocation>
</comment>
<dbReference type="PANTHER" id="PTHR12815">
    <property type="entry name" value="SORTING AND ASSEMBLY MACHINERY SAMM50 PROTEIN FAMILY MEMBER"/>
    <property type="match status" value="1"/>
</dbReference>
<dbReference type="Proteomes" id="UP000519004">
    <property type="component" value="Unassembled WGS sequence"/>
</dbReference>
<evidence type="ECO:0000256" key="8">
    <source>
        <dbReference type="ARBA" id="ARBA00023237"/>
    </source>
</evidence>
<feature type="chain" id="PRO_5030909604" description="Translocation and assembly module subunit TamA" evidence="11">
    <location>
        <begin position="22"/>
        <end position="585"/>
    </location>
</feature>
<protein>
    <recommendedName>
        <fullName evidence="3">Translocation and assembly module subunit TamA</fullName>
    </recommendedName>
    <alternativeName>
        <fullName evidence="9">Autotransporter assembly factor TamA</fullName>
    </alternativeName>
</protein>
<evidence type="ECO:0000256" key="10">
    <source>
        <dbReference type="ARBA" id="ARBA00093548"/>
    </source>
</evidence>
<dbReference type="RefSeq" id="WP_183946753.1">
    <property type="nucleotide sequence ID" value="NZ_JACHHX010000001.1"/>
</dbReference>
<evidence type="ECO:0000313" key="15">
    <source>
        <dbReference type="EMBL" id="MBB5014155.1"/>
    </source>
</evidence>
<comment type="subunit">
    <text evidence="10">Interacts with TamB to form the translocation and assembly module (TAM).</text>
</comment>
<dbReference type="PANTHER" id="PTHR12815:SF47">
    <property type="entry name" value="TRANSLOCATION AND ASSEMBLY MODULE SUBUNIT TAMA"/>
    <property type="match status" value="1"/>
</dbReference>
<feature type="domain" description="POTRA" evidence="13">
    <location>
        <begin position="119"/>
        <end position="183"/>
    </location>
</feature>
<feature type="domain" description="Bacterial surface antigen (D15)" evidence="12">
    <location>
        <begin position="407"/>
        <end position="582"/>
    </location>
</feature>
<keyword evidence="8" id="KW-0998">Cell outer membrane</keyword>
<dbReference type="Pfam" id="PF17243">
    <property type="entry name" value="POTRA_TamA_1"/>
    <property type="match status" value="1"/>
</dbReference>
<evidence type="ECO:0000256" key="4">
    <source>
        <dbReference type="ARBA" id="ARBA00022452"/>
    </source>
</evidence>
<dbReference type="Gene3D" id="2.40.160.50">
    <property type="entry name" value="membrane protein fhac: a member of the omp85/tpsb transporter family"/>
    <property type="match status" value="1"/>
</dbReference>
<dbReference type="InterPro" id="IPR035243">
    <property type="entry name" value="TamA_POTRA_Dom_1"/>
</dbReference>
<organism evidence="15 16">
    <name type="scientific">Rehaibacterium terrae</name>
    <dbReference type="NCBI Taxonomy" id="1341696"/>
    <lineage>
        <taxon>Bacteria</taxon>
        <taxon>Pseudomonadati</taxon>
        <taxon>Pseudomonadota</taxon>
        <taxon>Gammaproteobacteria</taxon>
        <taxon>Lysobacterales</taxon>
        <taxon>Lysobacteraceae</taxon>
        <taxon>Rehaibacterium</taxon>
    </lineage>
</organism>
<evidence type="ECO:0000259" key="14">
    <source>
        <dbReference type="Pfam" id="PF17243"/>
    </source>
</evidence>
<dbReference type="Pfam" id="PF07244">
    <property type="entry name" value="POTRA"/>
    <property type="match status" value="1"/>
</dbReference>
<dbReference type="EMBL" id="JACHHX010000001">
    <property type="protein sequence ID" value="MBB5014155.1"/>
    <property type="molecule type" value="Genomic_DNA"/>
</dbReference>
<evidence type="ECO:0000256" key="9">
    <source>
        <dbReference type="ARBA" id="ARBA00033063"/>
    </source>
</evidence>
<evidence type="ECO:0000256" key="3">
    <source>
        <dbReference type="ARBA" id="ARBA00015419"/>
    </source>
</evidence>
<dbReference type="InterPro" id="IPR010827">
    <property type="entry name" value="BamA/TamA_POTRA"/>
</dbReference>
<keyword evidence="5" id="KW-0812">Transmembrane</keyword>
<evidence type="ECO:0000256" key="5">
    <source>
        <dbReference type="ARBA" id="ARBA00022692"/>
    </source>
</evidence>
<dbReference type="InterPro" id="IPR039910">
    <property type="entry name" value="D15-like"/>
</dbReference>